<evidence type="ECO:0000256" key="4">
    <source>
        <dbReference type="ARBA" id="ARBA00022701"/>
    </source>
</evidence>
<sequence>MLATSNLSLSTARHLDSSKYCASFLHIFPRLHDLGVLDPNHAHRQKRDVKVPLTTFRDGERVAKEENIRLERMNRHKVSEVQKLVQTVCEREEVVLAGGAAAIAKRDY</sequence>
<dbReference type="EMBL" id="BQNB010010824">
    <property type="protein sequence ID" value="GJS82442.1"/>
    <property type="molecule type" value="Genomic_DNA"/>
</dbReference>
<evidence type="ECO:0000256" key="6">
    <source>
        <dbReference type="ARBA" id="ARBA00023212"/>
    </source>
</evidence>
<dbReference type="Proteomes" id="UP001151760">
    <property type="component" value="Unassembled WGS sequence"/>
</dbReference>
<comment type="caution">
    <text evidence="7">The sequence shown here is derived from an EMBL/GenBank/DDBJ whole genome shotgun (WGS) entry which is preliminary data.</text>
</comment>
<evidence type="ECO:0000313" key="8">
    <source>
        <dbReference type="Proteomes" id="UP001151760"/>
    </source>
</evidence>
<evidence type="ECO:0000256" key="2">
    <source>
        <dbReference type="ARBA" id="ARBA00008825"/>
    </source>
</evidence>
<keyword evidence="3" id="KW-0963">Cytoplasm</keyword>
<name>A0ABQ4YXX4_9ASTR</name>
<dbReference type="Pfam" id="PF07058">
    <property type="entry name" value="MAP70"/>
    <property type="match status" value="1"/>
</dbReference>
<keyword evidence="8" id="KW-1185">Reference proteome</keyword>
<reference evidence="7" key="1">
    <citation type="journal article" date="2022" name="Int. J. Mol. Sci.">
        <title>Draft Genome of Tanacetum Coccineum: Genomic Comparison of Closely Related Tanacetum-Family Plants.</title>
        <authorList>
            <person name="Yamashiro T."/>
            <person name="Shiraishi A."/>
            <person name="Nakayama K."/>
            <person name="Satake H."/>
        </authorList>
    </citation>
    <scope>NUCLEOTIDE SEQUENCE</scope>
</reference>
<organism evidence="7 8">
    <name type="scientific">Tanacetum coccineum</name>
    <dbReference type="NCBI Taxonomy" id="301880"/>
    <lineage>
        <taxon>Eukaryota</taxon>
        <taxon>Viridiplantae</taxon>
        <taxon>Streptophyta</taxon>
        <taxon>Embryophyta</taxon>
        <taxon>Tracheophyta</taxon>
        <taxon>Spermatophyta</taxon>
        <taxon>Magnoliopsida</taxon>
        <taxon>eudicotyledons</taxon>
        <taxon>Gunneridae</taxon>
        <taxon>Pentapetalae</taxon>
        <taxon>asterids</taxon>
        <taxon>campanulids</taxon>
        <taxon>Asterales</taxon>
        <taxon>Asteraceae</taxon>
        <taxon>Asteroideae</taxon>
        <taxon>Anthemideae</taxon>
        <taxon>Anthemidinae</taxon>
        <taxon>Tanacetum</taxon>
    </lineage>
</organism>
<comment type="similarity">
    <text evidence="2">Belongs to the MAP70 family.</text>
</comment>
<evidence type="ECO:0000313" key="7">
    <source>
        <dbReference type="EMBL" id="GJS82442.1"/>
    </source>
</evidence>
<protein>
    <submittedName>
        <fullName evidence="7">Microtubule-associated protein 70-2-like protein</fullName>
    </submittedName>
</protein>
<keyword evidence="6" id="KW-0206">Cytoskeleton</keyword>
<keyword evidence="5" id="KW-0175">Coiled coil</keyword>
<evidence type="ECO:0000256" key="5">
    <source>
        <dbReference type="ARBA" id="ARBA00023054"/>
    </source>
</evidence>
<reference evidence="7" key="2">
    <citation type="submission" date="2022-01" db="EMBL/GenBank/DDBJ databases">
        <authorList>
            <person name="Yamashiro T."/>
            <person name="Shiraishi A."/>
            <person name="Satake H."/>
            <person name="Nakayama K."/>
        </authorList>
    </citation>
    <scope>NUCLEOTIDE SEQUENCE</scope>
</reference>
<keyword evidence="4" id="KW-0493">Microtubule</keyword>
<evidence type="ECO:0000256" key="1">
    <source>
        <dbReference type="ARBA" id="ARBA00004245"/>
    </source>
</evidence>
<accession>A0ABQ4YXX4</accession>
<comment type="subcellular location">
    <subcellularLocation>
        <location evidence="1">Cytoplasm</location>
        <location evidence="1">Cytoskeleton</location>
    </subcellularLocation>
</comment>
<gene>
    <name evidence="7" type="ORF">Tco_0748983</name>
</gene>
<proteinExistence type="inferred from homology"/>
<evidence type="ECO:0000256" key="3">
    <source>
        <dbReference type="ARBA" id="ARBA00022490"/>
    </source>
</evidence>
<dbReference type="InterPro" id="IPR009768">
    <property type="entry name" value="MAP70"/>
</dbReference>